<dbReference type="GeneID" id="93766561"/>
<dbReference type="RefSeq" id="WP_150469704.1">
    <property type="nucleotide sequence ID" value="NZ_BMVS01000017.1"/>
</dbReference>
<name>A0ABW9IVJ9_STRGJ</name>
<comment type="caution">
    <text evidence="2">The sequence shown here is derived from an EMBL/GenBank/DDBJ whole genome shotgun (WGS) entry which is preliminary data.</text>
</comment>
<evidence type="ECO:0000313" key="2">
    <source>
        <dbReference type="EMBL" id="MFM9651660.1"/>
    </source>
</evidence>
<evidence type="ECO:0000256" key="1">
    <source>
        <dbReference type="SAM" id="MobiDB-lite"/>
    </source>
</evidence>
<accession>A0ABW9IVJ9</accession>
<dbReference type="InterPro" id="IPR016024">
    <property type="entry name" value="ARM-type_fold"/>
</dbReference>
<keyword evidence="3" id="KW-1185">Reference proteome</keyword>
<dbReference type="SUPFAM" id="SSF48371">
    <property type="entry name" value="ARM repeat"/>
    <property type="match status" value="1"/>
</dbReference>
<protein>
    <recommendedName>
        <fullName evidence="4">ATP-binding protein</fullName>
    </recommendedName>
</protein>
<organism evidence="2 3">
    <name type="scientific">Streptomyces galilaeus</name>
    <dbReference type="NCBI Taxonomy" id="33899"/>
    <lineage>
        <taxon>Bacteria</taxon>
        <taxon>Bacillati</taxon>
        <taxon>Actinomycetota</taxon>
        <taxon>Actinomycetes</taxon>
        <taxon>Kitasatosporales</taxon>
        <taxon>Streptomycetaceae</taxon>
        <taxon>Streptomyces</taxon>
    </lineage>
</organism>
<feature type="region of interest" description="Disordered" evidence="1">
    <location>
        <begin position="1"/>
        <end position="32"/>
    </location>
</feature>
<evidence type="ECO:0000313" key="3">
    <source>
        <dbReference type="Proteomes" id="UP001631993"/>
    </source>
</evidence>
<gene>
    <name evidence="2" type="ORF">ACKI1S_36595</name>
</gene>
<dbReference type="EMBL" id="JBJVNE010000022">
    <property type="protein sequence ID" value="MFM9651660.1"/>
    <property type="molecule type" value="Genomic_DNA"/>
</dbReference>
<evidence type="ECO:0008006" key="4">
    <source>
        <dbReference type="Google" id="ProtNLM"/>
    </source>
</evidence>
<sequence length="725" mass="77909">MADDPPPGGPQPDPTPEPHGVPNPQQGLREGLSALRGTRGASGERLDAERDAVNGLRISAAQVFGGDNYVFQVSGTAASPRFYRLTAENLDETREAFAPPGGFDAVVREVTARTVTVLRGPAGTGKEALARSVLQQAGHRVLHLLEPTTDLALLDDQALTPGAGYLLPDVPQRGADRLSAFELQRLDALLRRKDCRLVLTAQAAVRFTDPRVRPAVTDAPDPPPLRVIVARQLGWRLGTAAAARARRILARPDVVRLLRERLGDGVDAGTAADLGRDLAGAAAAVGDDEIVDRVRARKDLHDEQAVAHWLHDMADLAEQCLAVGIAVFGGEAYETVATLSRDLEERLQVAESPDNPARPRGTKLTGTRTARLNAVRATLVDSEVATRHGGARGKVVRFQDPGTARRVLDHVWSEFDVMRDALPGWLRDSAARGLSTVGVRAAVGAGTMARHDFETVRARILRPWAADKDAELRDAAAIALGVAARESGHALAAYNLVMAWSADHHSPELRATAARTWRVVFERDGDEQAWGWLHQLAGAEHMAVIEALCRSLTEYMALDGGRYRSDALDLLDQWAVTGLHDPQRRTFGELAFLYAAADLVGPPPPSPAGRPAPPGAPLWPALLAATAHDPVQRADIAALWRQTVNSALTYGMAHDVLTDWARLVDHDPHGRAALAVLLADAAGDRRTRVILRHLADGWIRGTEGRSAPRSGHRLLARLDAGSGSP</sequence>
<reference evidence="2 3" key="1">
    <citation type="submission" date="2024-12" db="EMBL/GenBank/DDBJ databases">
        <title>Forecasting of Potato common scab and diversities of Pathogenic streptomyces spp. in china.</title>
        <authorList>
            <person name="Handique U."/>
            <person name="Wu J."/>
        </authorList>
    </citation>
    <scope>NUCLEOTIDE SEQUENCE [LARGE SCALE GENOMIC DNA]</scope>
    <source>
        <strain evidence="2 3">ZRIMU1585</strain>
    </source>
</reference>
<proteinExistence type="predicted"/>
<feature type="compositionally biased region" description="Pro residues" evidence="1">
    <location>
        <begin position="1"/>
        <end position="21"/>
    </location>
</feature>
<dbReference type="Proteomes" id="UP001631993">
    <property type="component" value="Unassembled WGS sequence"/>
</dbReference>